<sequence>MNTDLEFSRFPFFFYLDYRLVVKVVYSYSRFRFHHLHIIAQCQSQFYCRDIHPGVHEEFNNPSEVIHHYITCLVGDYFHVPDIDKIVLIFIPFP</sequence>
<proteinExistence type="predicted"/>
<accession>A0A645G4M6</accession>
<gene>
    <name evidence="1" type="ORF">SDC9_169203</name>
</gene>
<protein>
    <submittedName>
        <fullName evidence="1">Uncharacterized protein</fullName>
    </submittedName>
</protein>
<organism evidence="1">
    <name type="scientific">bioreactor metagenome</name>
    <dbReference type="NCBI Taxonomy" id="1076179"/>
    <lineage>
        <taxon>unclassified sequences</taxon>
        <taxon>metagenomes</taxon>
        <taxon>ecological metagenomes</taxon>
    </lineage>
</organism>
<dbReference type="EMBL" id="VSSQ01069893">
    <property type="protein sequence ID" value="MPN21821.1"/>
    <property type="molecule type" value="Genomic_DNA"/>
</dbReference>
<comment type="caution">
    <text evidence="1">The sequence shown here is derived from an EMBL/GenBank/DDBJ whole genome shotgun (WGS) entry which is preliminary data.</text>
</comment>
<reference evidence="1" key="1">
    <citation type="submission" date="2019-08" db="EMBL/GenBank/DDBJ databases">
        <authorList>
            <person name="Kucharzyk K."/>
            <person name="Murdoch R.W."/>
            <person name="Higgins S."/>
            <person name="Loffler F."/>
        </authorList>
    </citation>
    <scope>NUCLEOTIDE SEQUENCE</scope>
</reference>
<evidence type="ECO:0000313" key="1">
    <source>
        <dbReference type="EMBL" id="MPN21821.1"/>
    </source>
</evidence>
<dbReference type="AlphaFoldDB" id="A0A645G4M6"/>
<name>A0A645G4M6_9ZZZZ</name>